<keyword evidence="2" id="KW-1185">Reference proteome</keyword>
<name>K9ZPU3_ANACC</name>
<dbReference type="HOGENOM" id="CLU_1486116_0_0_3"/>
<dbReference type="RefSeq" id="WP_015217426.1">
    <property type="nucleotide sequence ID" value="NC_019771.1"/>
</dbReference>
<proteinExistence type="predicted"/>
<sequence>MKYSDNDKEEVFKLFSAGFTVPQLEEKIPIHRRKLYRLYAEYLVSCNNQKPKKKEDEVKSEIKEVKNLAEYSIDSIENIENIDQEISEEAWLAFALKKSIRGCLRNSLIADKLSDRLLIELEKEDSVNLRAIATYSNAINLHSRLEQSYGCYQILLDPNLAIKTLEARGYIIDNPATINVG</sequence>
<accession>K9ZPU3</accession>
<reference evidence="2" key="1">
    <citation type="journal article" date="2013" name="Proc. Natl. Acad. Sci. U.S.A.">
        <title>Improving the coverage of the cyanobacterial phylum using diversity-driven genome sequencing.</title>
        <authorList>
            <person name="Shih P.M."/>
            <person name="Wu D."/>
            <person name="Latifi A."/>
            <person name="Axen S.D."/>
            <person name="Fewer D.P."/>
            <person name="Talla E."/>
            <person name="Calteau A."/>
            <person name="Cai F."/>
            <person name="Tandeau de Marsac N."/>
            <person name="Rippka R."/>
            <person name="Herdman M."/>
            <person name="Sivonen K."/>
            <person name="Coursin T."/>
            <person name="Laurent T."/>
            <person name="Goodwin L."/>
            <person name="Nolan M."/>
            <person name="Davenport K.W."/>
            <person name="Han C.S."/>
            <person name="Rubin E.M."/>
            <person name="Eisen J.A."/>
            <person name="Woyke T."/>
            <person name="Gugger M."/>
            <person name="Kerfeld C.A."/>
        </authorList>
    </citation>
    <scope>NUCLEOTIDE SEQUENCE [LARGE SCALE GENOMIC DNA]</scope>
    <source>
        <strain evidence="2">ATCC 27899 / PCC 7122</strain>
    </source>
</reference>
<dbReference type="STRING" id="272123.Anacy_5502"/>
<dbReference type="Proteomes" id="UP000010474">
    <property type="component" value="Chromosome"/>
</dbReference>
<dbReference type="PATRIC" id="fig|272123.3.peg.5959"/>
<dbReference type="AlphaFoldDB" id="K9ZPU3"/>
<dbReference type="EMBL" id="CP003659">
    <property type="protein sequence ID" value="AFZ60814.1"/>
    <property type="molecule type" value="Genomic_DNA"/>
</dbReference>
<organism evidence="1 2">
    <name type="scientific">Anabaena cylindrica (strain ATCC 27899 / PCC 7122)</name>
    <dbReference type="NCBI Taxonomy" id="272123"/>
    <lineage>
        <taxon>Bacteria</taxon>
        <taxon>Bacillati</taxon>
        <taxon>Cyanobacteriota</taxon>
        <taxon>Cyanophyceae</taxon>
        <taxon>Nostocales</taxon>
        <taxon>Nostocaceae</taxon>
        <taxon>Anabaena</taxon>
    </lineage>
</organism>
<protein>
    <submittedName>
        <fullName evidence="1">Uncharacterized protein</fullName>
    </submittedName>
</protein>
<evidence type="ECO:0000313" key="1">
    <source>
        <dbReference type="EMBL" id="AFZ60814.1"/>
    </source>
</evidence>
<dbReference type="KEGG" id="acy:Anacy_5502"/>
<evidence type="ECO:0000313" key="2">
    <source>
        <dbReference type="Proteomes" id="UP000010474"/>
    </source>
</evidence>
<gene>
    <name evidence="1" type="ordered locus">Anacy_5502</name>
</gene>